<evidence type="ECO:0000256" key="1">
    <source>
        <dbReference type="ARBA" id="ARBA00009375"/>
    </source>
</evidence>
<feature type="domain" description="Pseudouridine synthase I TruA alpha/beta" evidence="6">
    <location>
        <begin position="10"/>
        <end position="108"/>
    </location>
</feature>
<evidence type="ECO:0000256" key="4">
    <source>
        <dbReference type="HAMAP-Rule" id="MF_00171"/>
    </source>
</evidence>
<gene>
    <name evidence="4 7" type="primary">truA</name>
    <name evidence="7" type="ORF">FEF22_001140</name>
</gene>
<evidence type="ECO:0000313" key="7">
    <source>
        <dbReference type="EMBL" id="MBP3059388.1"/>
    </source>
</evidence>
<dbReference type="PANTHER" id="PTHR11142:SF0">
    <property type="entry name" value="TRNA PSEUDOURIDINE SYNTHASE-LIKE 1"/>
    <property type="match status" value="1"/>
</dbReference>
<comment type="subunit">
    <text evidence="4">Homodimer.</text>
</comment>
<dbReference type="InterPro" id="IPR020094">
    <property type="entry name" value="TruA/RsuA/RluB/E/F_N"/>
</dbReference>
<feature type="domain" description="Pseudouridine synthase I TruA alpha/beta" evidence="6">
    <location>
        <begin position="150"/>
        <end position="246"/>
    </location>
</feature>
<dbReference type="GO" id="GO:0160147">
    <property type="term" value="F:tRNA pseudouridine(38-40) synthase activity"/>
    <property type="evidence" value="ECO:0007669"/>
    <property type="project" value="UniProtKB-EC"/>
</dbReference>
<comment type="catalytic activity">
    <reaction evidence="4 5">
        <text>uridine(38/39/40) in tRNA = pseudouridine(38/39/40) in tRNA</text>
        <dbReference type="Rhea" id="RHEA:22376"/>
        <dbReference type="Rhea" id="RHEA-COMP:10085"/>
        <dbReference type="Rhea" id="RHEA-COMP:10087"/>
        <dbReference type="ChEBI" id="CHEBI:65314"/>
        <dbReference type="ChEBI" id="CHEBI:65315"/>
        <dbReference type="EC" id="5.4.99.12"/>
    </reaction>
</comment>
<reference evidence="7" key="1">
    <citation type="submission" date="2019-10" db="EMBL/GenBank/DDBJ databases">
        <title>Whole Genome Sequencing and Characterization of Texas Phoenix Palm Decline Phytoplasma Belongs to Lethal Yellowing (16SrIV) Group.</title>
        <authorList>
            <person name="Bao M."/>
        </authorList>
    </citation>
    <scope>NUCLEOTIDE SEQUENCE [LARGE SCALE GENOMIC DNA]</scope>
    <source>
        <strain evidence="7">ACPD</strain>
    </source>
</reference>
<dbReference type="InterPro" id="IPR001406">
    <property type="entry name" value="PsdUridine_synth_TruA"/>
</dbReference>
<keyword evidence="3 4" id="KW-0413">Isomerase</keyword>
<comment type="caution">
    <text evidence="7">The sequence shown here is derived from an EMBL/GenBank/DDBJ whole genome shotgun (WGS) entry which is preliminary data.</text>
</comment>
<dbReference type="InterPro" id="IPR020097">
    <property type="entry name" value="PsdUridine_synth_TruA_a/b_dom"/>
</dbReference>
<proteinExistence type="inferred from homology"/>
<comment type="similarity">
    <text evidence="1 4 5">Belongs to the tRNA pseudouridine synthase TruA family.</text>
</comment>
<name>A0ABS5BII0_9MOLU</name>
<dbReference type="EMBL" id="VBRA02000009">
    <property type="protein sequence ID" value="MBP3059388.1"/>
    <property type="molecule type" value="Genomic_DNA"/>
</dbReference>
<dbReference type="RefSeq" id="WP_138107934.1">
    <property type="nucleotide sequence ID" value="NZ_VBRA02000009.1"/>
</dbReference>
<dbReference type="InterPro" id="IPR020095">
    <property type="entry name" value="PsdUridine_synth_TruA_C"/>
</dbReference>
<evidence type="ECO:0000313" key="8">
    <source>
        <dbReference type="Proteomes" id="UP001192346"/>
    </source>
</evidence>
<comment type="caution">
    <text evidence="4">Lacks conserved residue(s) required for the propagation of feature annotation.</text>
</comment>
<dbReference type="SUPFAM" id="SSF55120">
    <property type="entry name" value="Pseudouridine synthase"/>
    <property type="match status" value="1"/>
</dbReference>
<dbReference type="InterPro" id="IPR020103">
    <property type="entry name" value="PsdUridine_synth_cat_dom_sf"/>
</dbReference>
<dbReference type="PIRSF" id="PIRSF001430">
    <property type="entry name" value="tRNA_psdUrid_synth"/>
    <property type="match status" value="1"/>
</dbReference>
<evidence type="ECO:0000256" key="2">
    <source>
        <dbReference type="ARBA" id="ARBA00022694"/>
    </source>
</evidence>
<dbReference type="PANTHER" id="PTHR11142">
    <property type="entry name" value="PSEUDOURIDYLATE SYNTHASE"/>
    <property type="match status" value="1"/>
</dbReference>
<dbReference type="Gene3D" id="3.30.70.580">
    <property type="entry name" value="Pseudouridine synthase I, catalytic domain, N-terminal subdomain"/>
    <property type="match status" value="1"/>
</dbReference>
<organism evidence="7 8">
    <name type="scientific">Texas Phoenix palm phytoplasma</name>
    <dbReference type="NCBI Taxonomy" id="176709"/>
    <lineage>
        <taxon>Bacteria</taxon>
        <taxon>Bacillati</taxon>
        <taxon>Mycoplasmatota</taxon>
        <taxon>Mollicutes</taxon>
        <taxon>Acholeplasmatales</taxon>
        <taxon>Acholeplasmataceae</taxon>
        <taxon>Candidatus Phytoplasma</taxon>
        <taxon>16SrIV (Coconut lethal yellows group)</taxon>
    </lineage>
</organism>
<evidence type="ECO:0000256" key="3">
    <source>
        <dbReference type="ARBA" id="ARBA00023235"/>
    </source>
</evidence>
<dbReference type="Proteomes" id="UP001192346">
    <property type="component" value="Unassembled WGS sequence"/>
</dbReference>
<comment type="function">
    <text evidence="4">Formation of pseudouridine at positions 38, 39 and 40 in the anticodon stem and loop of transfer RNAs.</text>
</comment>
<dbReference type="NCBIfam" id="TIGR00071">
    <property type="entry name" value="hisT_truA"/>
    <property type="match status" value="1"/>
</dbReference>
<dbReference type="HAMAP" id="MF_00171">
    <property type="entry name" value="TruA"/>
    <property type="match status" value="1"/>
</dbReference>
<keyword evidence="2 4" id="KW-0819">tRNA processing</keyword>
<keyword evidence="8" id="KW-1185">Reference proteome</keyword>
<evidence type="ECO:0000256" key="5">
    <source>
        <dbReference type="RuleBase" id="RU003792"/>
    </source>
</evidence>
<protein>
    <recommendedName>
        <fullName evidence="4">tRNA pseudouridine synthase A</fullName>
        <ecNumber evidence="4">5.4.99.12</ecNumber>
    </recommendedName>
    <alternativeName>
        <fullName evidence="4">tRNA pseudouridine(38-40) synthase</fullName>
    </alternativeName>
    <alternativeName>
        <fullName evidence="4">tRNA pseudouridylate synthase I</fullName>
    </alternativeName>
    <alternativeName>
        <fullName evidence="4">tRNA-uridine isomerase I</fullName>
    </alternativeName>
</protein>
<accession>A0ABS5BII0</accession>
<dbReference type="EC" id="5.4.99.12" evidence="4"/>
<dbReference type="Pfam" id="PF01416">
    <property type="entry name" value="PseudoU_synth_1"/>
    <property type="match status" value="2"/>
</dbReference>
<dbReference type="CDD" id="cd02570">
    <property type="entry name" value="PseudoU_synth_EcTruA"/>
    <property type="match status" value="1"/>
</dbReference>
<sequence length="246" mass="28729">MKNFTYKMILSYNGTGYYGYQKQKQTKLITIQSVLEKSLFKLTKKPIKTFAASRTDKGVHAEGQVVHFSLSFFIFENVLKFNLNKILPESIKIIDIKLVNNNFHARYNSKSKIYKYVFSKKPLNPFNYCLKVYFDSIDFEKISKAICFCEGKHDFSLFTNNKDKNKSTIKKIYRSFLAETEEKYILFFHGKGFLKKMILFLVGFLIQIGKKQRSLTELIDTINLNTNQKCSFAAPAKGLYLSKIFY</sequence>
<feature type="active site" description="Nucleophile" evidence="4">
    <location>
        <position position="56"/>
    </location>
</feature>
<dbReference type="Gene3D" id="3.30.70.660">
    <property type="entry name" value="Pseudouridine synthase I, catalytic domain, C-terminal subdomain"/>
    <property type="match status" value="1"/>
</dbReference>
<feature type="binding site" evidence="4">
    <location>
        <position position="114"/>
    </location>
    <ligand>
        <name>substrate</name>
    </ligand>
</feature>
<evidence type="ECO:0000259" key="6">
    <source>
        <dbReference type="Pfam" id="PF01416"/>
    </source>
</evidence>